<protein>
    <submittedName>
        <fullName evidence="1">Uncharacterized protein</fullName>
    </submittedName>
</protein>
<evidence type="ECO:0000313" key="1">
    <source>
        <dbReference type="EMBL" id="EXJ86613.1"/>
    </source>
</evidence>
<dbReference type="EMBL" id="AMGY01000003">
    <property type="protein sequence ID" value="EXJ86613.1"/>
    <property type="molecule type" value="Genomic_DNA"/>
</dbReference>
<dbReference type="Proteomes" id="UP000019478">
    <property type="component" value="Unassembled WGS sequence"/>
</dbReference>
<dbReference type="AlphaFoldDB" id="W9Y285"/>
<dbReference type="InterPro" id="IPR036928">
    <property type="entry name" value="AS_sf"/>
</dbReference>
<sequence length="220" mass="24060">MATISAACYQRVICHGALYVGKVNLGWLATGLMPAGFNGVVGFKPTRGLVSFAGVTPRGLAGRWIPLPSPPDDARPVWHLRLVKDTTKMTDTHETPSLLNDTSIRWVVSVTRSGPDLVFHHPGGSRGLFAYLPQVVRGSCATLAQPGRDAVTIDWTSFHVARKLLCRRSWPVCQTISWRRTADTCARSSGSYLIFAQVVARQSTAVELFRDLRTKATNQG</sequence>
<dbReference type="OrthoDB" id="167809at2759"/>
<dbReference type="SUPFAM" id="SSF75304">
    <property type="entry name" value="Amidase signature (AS) enzymes"/>
    <property type="match status" value="1"/>
</dbReference>
<name>W9Y285_9EURO</name>
<comment type="caution">
    <text evidence="1">The sequence shown here is derived from an EMBL/GenBank/DDBJ whole genome shotgun (WGS) entry which is preliminary data.</text>
</comment>
<dbReference type="GeneID" id="19167692"/>
<dbReference type="HOGENOM" id="CLU_1255830_0_0_1"/>
<dbReference type="RefSeq" id="XP_007731892.1">
    <property type="nucleotide sequence ID" value="XM_007733702.1"/>
</dbReference>
<gene>
    <name evidence="1" type="ORF">A1O3_03566</name>
</gene>
<proteinExistence type="predicted"/>
<organism evidence="1 2">
    <name type="scientific">Capronia epimyces CBS 606.96</name>
    <dbReference type="NCBI Taxonomy" id="1182542"/>
    <lineage>
        <taxon>Eukaryota</taxon>
        <taxon>Fungi</taxon>
        <taxon>Dikarya</taxon>
        <taxon>Ascomycota</taxon>
        <taxon>Pezizomycotina</taxon>
        <taxon>Eurotiomycetes</taxon>
        <taxon>Chaetothyriomycetidae</taxon>
        <taxon>Chaetothyriales</taxon>
        <taxon>Herpotrichiellaceae</taxon>
        <taxon>Capronia</taxon>
    </lineage>
</organism>
<reference evidence="1 2" key="1">
    <citation type="submission" date="2013-03" db="EMBL/GenBank/DDBJ databases">
        <title>The Genome Sequence of Capronia epimyces CBS 606.96.</title>
        <authorList>
            <consortium name="The Broad Institute Genomics Platform"/>
            <person name="Cuomo C."/>
            <person name="de Hoog S."/>
            <person name="Gorbushina A."/>
            <person name="Walker B."/>
            <person name="Young S.K."/>
            <person name="Zeng Q."/>
            <person name="Gargeya S."/>
            <person name="Fitzgerald M."/>
            <person name="Haas B."/>
            <person name="Abouelleil A."/>
            <person name="Allen A.W."/>
            <person name="Alvarado L."/>
            <person name="Arachchi H.M."/>
            <person name="Berlin A.M."/>
            <person name="Chapman S.B."/>
            <person name="Gainer-Dewar J."/>
            <person name="Goldberg J."/>
            <person name="Griggs A."/>
            <person name="Gujja S."/>
            <person name="Hansen M."/>
            <person name="Howarth C."/>
            <person name="Imamovic A."/>
            <person name="Ireland A."/>
            <person name="Larimer J."/>
            <person name="McCowan C."/>
            <person name="Murphy C."/>
            <person name="Pearson M."/>
            <person name="Poon T.W."/>
            <person name="Priest M."/>
            <person name="Roberts A."/>
            <person name="Saif S."/>
            <person name="Shea T."/>
            <person name="Sisk P."/>
            <person name="Sykes S."/>
            <person name="Wortman J."/>
            <person name="Nusbaum C."/>
            <person name="Birren B."/>
        </authorList>
    </citation>
    <scope>NUCLEOTIDE SEQUENCE [LARGE SCALE GENOMIC DNA]</scope>
    <source>
        <strain evidence="1 2">CBS 606.96</strain>
    </source>
</reference>
<keyword evidence="2" id="KW-1185">Reference proteome</keyword>
<accession>W9Y285</accession>
<evidence type="ECO:0000313" key="2">
    <source>
        <dbReference type="Proteomes" id="UP000019478"/>
    </source>
</evidence>
<dbReference type="Gene3D" id="3.90.1300.10">
    <property type="entry name" value="Amidase signature (AS) domain"/>
    <property type="match status" value="1"/>
</dbReference>